<reference evidence="1 2" key="1">
    <citation type="submission" date="2020-04" db="EMBL/GenBank/DDBJ databases">
        <title>Massilia sp. RP-1-19 isolated from soil.</title>
        <authorList>
            <person name="Dahal R.H."/>
        </authorList>
    </citation>
    <scope>NUCLEOTIDE SEQUENCE [LARGE SCALE GENOMIC DNA]</scope>
    <source>
        <strain evidence="1 2">RP-1-19</strain>
    </source>
</reference>
<accession>A0A848HNH7</accession>
<evidence type="ECO:0000313" key="1">
    <source>
        <dbReference type="EMBL" id="NML63486.1"/>
    </source>
</evidence>
<dbReference type="AlphaFoldDB" id="A0A848HNH7"/>
<dbReference type="RefSeq" id="WP_169469490.1">
    <property type="nucleotide sequence ID" value="NZ_JABBGG010000019.1"/>
</dbReference>
<evidence type="ECO:0000313" key="2">
    <source>
        <dbReference type="Proteomes" id="UP000583752"/>
    </source>
</evidence>
<dbReference type="Proteomes" id="UP000583752">
    <property type="component" value="Unassembled WGS sequence"/>
</dbReference>
<sequence>MFIDGLDMLGSTLRHKQQIESFARNWHGAHPWLKDVAAVTRDRLNRTANARI</sequence>
<proteinExistence type="predicted"/>
<organism evidence="1 2">
    <name type="scientific">Massilia polaris</name>
    <dbReference type="NCBI Taxonomy" id="2728846"/>
    <lineage>
        <taxon>Bacteria</taxon>
        <taxon>Pseudomonadati</taxon>
        <taxon>Pseudomonadota</taxon>
        <taxon>Betaproteobacteria</taxon>
        <taxon>Burkholderiales</taxon>
        <taxon>Oxalobacteraceae</taxon>
        <taxon>Telluria group</taxon>
        <taxon>Massilia</taxon>
    </lineage>
</organism>
<name>A0A848HNH7_9BURK</name>
<protein>
    <submittedName>
        <fullName evidence="1">Uncharacterized protein</fullName>
    </submittedName>
</protein>
<comment type="caution">
    <text evidence="1">The sequence shown here is derived from an EMBL/GenBank/DDBJ whole genome shotgun (WGS) entry which is preliminary data.</text>
</comment>
<dbReference type="EMBL" id="JABBGG010000019">
    <property type="protein sequence ID" value="NML63486.1"/>
    <property type="molecule type" value="Genomic_DNA"/>
</dbReference>
<gene>
    <name evidence="1" type="ORF">HHL21_20825</name>
</gene>
<keyword evidence="2" id="KW-1185">Reference proteome</keyword>